<proteinExistence type="predicted"/>
<organism evidence="3 4">
    <name type="scientific">Nonomuraea cavernae</name>
    <dbReference type="NCBI Taxonomy" id="2045107"/>
    <lineage>
        <taxon>Bacteria</taxon>
        <taxon>Bacillati</taxon>
        <taxon>Actinomycetota</taxon>
        <taxon>Actinomycetes</taxon>
        <taxon>Streptosporangiales</taxon>
        <taxon>Streptosporangiaceae</taxon>
        <taxon>Nonomuraea</taxon>
    </lineage>
</organism>
<comment type="caution">
    <text evidence="3">The sequence shown here is derived from an EMBL/GenBank/DDBJ whole genome shotgun (WGS) entry which is preliminary data.</text>
</comment>
<keyword evidence="4" id="KW-1185">Reference proteome</keyword>
<name>A0A917ZB92_9ACTN</name>
<evidence type="ECO:0000256" key="1">
    <source>
        <dbReference type="SAM" id="MobiDB-lite"/>
    </source>
</evidence>
<dbReference type="EMBL" id="BMNH01000024">
    <property type="protein sequence ID" value="GGO78230.1"/>
    <property type="molecule type" value="Genomic_DNA"/>
</dbReference>
<dbReference type="Proteomes" id="UP000646523">
    <property type="component" value="Unassembled WGS sequence"/>
</dbReference>
<evidence type="ECO:0000313" key="3">
    <source>
        <dbReference type="EMBL" id="GGO78230.1"/>
    </source>
</evidence>
<dbReference type="AlphaFoldDB" id="A0A917ZB92"/>
<evidence type="ECO:0000313" key="4">
    <source>
        <dbReference type="Proteomes" id="UP000646523"/>
    </source>
</evidence>
<evidence type="ECO:0000259" key="2">
    <source>
        <dbReference type="Pfam" id="PF04149"/>
    </source>
</evidence>
<feature type="domain" description="DUF397" evidence="2">
    <location>
        <begin position="16"/>
        <end position="67"/>
    </location>
</feature>
<sequence>MNDTPSIDGDPPPLIWRKSRASNASGDCVEIASLPDGGVAVRDSKNPQGPHLRFSASEWGAFIGGAKAGEFDSPSM</sequence>
<dbReference type="InterPro" id="IPR007278">
    <property type="entry name" value="DUF397"/>
</dbReference>
<gene>
    <name evidence="3" type="ORF">GCM10012289_59750</name>
</gene>
<dbReference type="RefSeq" id="WP_189127534.1">
    <property type="nucleotide sequence ID" value="NZ_BMNH01000024.1"/>
</dbReference>
<dbReference type="Pfam" id="PF04149">
    <property type="entry name" value="DUF397"/>
    <property type="match status" value="1"/>
</dbReference>
<protein>
    <recommendedName>
        <fullName evidence="2">DUF397 domain-containing protein</fullName>
    </recommendedName>
</protein>
<reference evidence="3" key="2">
    <citation type="submission" date="2020-09" db="EMBL/GenBank/DDBJ databases">
        <authorList>
            <person name="Sun Q."/>
            <person name="Zhou Y."/>
        </authorList>
    </citation>
    <scope>NUCLEOTIDE SEQUENCE</scope>
    <source>
        <strain evidence="3">CGMCC 4.7368</strain>
    </source>
</reference>
<accession>A0A917ZB92</accession>
<reference evidence="3" key="1">
    <citation type="journal article" date="2014" name="Int. J. Syst. Evol. Microbiol.">
        <title>Complete genome sequence of Corynebacterium casei LMG S-19264T (=DSM 44701T), isolated from a smear-ripened cheese.</title>
        <authorList>
            <consortium name="US DOE Joint Genome Institute (JGI-PGF)"/>
            <person name="Walter F."/>
            <person name="Albersmeier A."/>
            <person name="Kalinowski J."/>
            <person name="Ruckert C."/>
        </authorList>
    </citation>
    <scope>NUCLEOTIDE SEQUENCE</scope>
    <source>
        <strain evidence="3">CGMCC 4.7368</strain>
    </source>
</reference>
<feature type="region of interest" description="Disordered" evidence="1">
    <location>
        <begin position="1"/>
        <end position="21"/>
    </location>
</feature>